<name>C0XHF6_LENH9</name>
<dbReference type="Pfam" id="PF00849">
    <property type="entry name" value="PseudoU_synth_2"/>
    <property type="match status" value="1"/>
</dbReference>
<keyword evidence="7" id="KW-1185">Reference proteome</keyword>
<dbReference type="HOGENOM" id="CLU_016902_8_2_9"/>
<proteinExistence type="inferred from homology"/>
<keyword evidence="4 6" id="KW-0413">Isomerase</keyword>
<dbReference type="GO" id="GO:0003723">
    <property type="term" value="F:RNA binding"/>
    <property type="evidence" value="ECO:0007669"/>
    <property type="project" value="InterPro"/>
</dbReference>
<comment type="function">
    <text evidence="4">Responsible for synthesis of pseudouridine from uracil.</text>
</comment>
<sequence>MIKRKRIRLKFTWQKQSNEPKTLKKFLNTHGISHRMYKNIKTSGQVLINSRSSDSQTKLADGDQVTVILPDEAGDPNVAVSEQPIKVVYEDDNWLVVDKPAGLTVVPGPANRDDTLVNRVKGYLVRAGATDMVPHIITRLDRFTSGLVLIAKHRLANSLANELLAAKQLHKRYLAVVSGVGLPDHGRIQKPIAKDPNGYGQIISDDGRFSDTEYWVRQRLNDDMLVEVALHTGRTHQIRVHFASIGHPLLGDQLYHGPMNMGIDRQALHAVMLGFNDPFSQSEIKLKSPLPKDMSSILD</sequence>
<comment type="similarity">
    <text evidence="2 4">Belongs to the pseudouridine synthase RluA family.</text>
</comment>
<comment type="caution">
    <text evidence="6">The sequence shown here is derived from an EMBL/GenBank/DDBJ whole genome shotgun (WGS) entry which is preliminary data.</text>
</comment>
<dbReference type="PROSITE" id="PS01129">
    <property type="entry name" value="PSI_RLU"/>
    <property type="match status" value="1"/>
</dbReference>
<feature type="domain" description="Pseudouridine synthase RsuA/RluA-like" evidence="5">
    <location>
        <begin position="93"/>
        <end position="244"/>
    </location>
</feature>
<evidence type="ECO:0000313" key="6">
    <source>
        <dbReference type="EMBL" id="EEI25088.1"/>
    </source>
</evidence>
<dbReference type="GO" id="GO:0140098">
    <property type="term" value="F:catalytic activity, acting on RNA"/>
    <property type="evidence" value="ECO:0007669"/>
    <property type="project" value="UniProtKB-ARBA"/>
</dbReference>
<dbReference type="Gene3D" id="3.30.2350.10">
    <property type="entry name" value="Pseudouridine synthase"/>
    <property type="match status" value="1"/>
</dbReference>
<gene>
    <name evidence="6" type="primary">rluD</name>
    <name evidence="6" type="ORF">HMPREF0519_0667</name>
</gene>
<evidence type="ECO:0000313" key="7">
    <source>
        <dbReference type="Proteomes" id="UP000003752"/>
    </source>
</evidence>
<evidence type="ECO:0000256" key="4">
    <source>
        <dbReference type="RuleBase" id="RU362028"/>
    </source>
</evidence>
<dbReference type="PANTHER" id="PTHR21600">
    <property type="entry name" value="MITOCHONDRIAL RNA PSEUDOURIDINE SYNTHASE"/>
    <property type="match status" value="1"/>
</dbReference>
<dbReference type="GO" id="GO:0000455">
    <property type="term" value="P:enzyme-directed rRNA pseudouridine synthesis"/>
    <property type="evidence" value="ECO:0007669"/>
    <property type="project" value="TreeGrafter"/>
</dbReference>
<dbReference type="PANTHER" id="PTHR21600:SF35">
    <property type="entry name" value="PSEUDOURIDINE SYNTHASE"/>
    <property type="match status" value="1"/>
</dbReference>
<dbReference type="InterPro" id="IPR006224">
    <property type="entry name" value="PsdUridine_synth_RluA-like_CS"/>
</dbReference>
<dbReference type="InterPro" id="IPR006145">
    <property type="entry name" value="PsdUridine_synth_RsuA/RluA"/>
</dbReference>
<dbReference type="RefSeq" id="WP_003635619.1">
    <property type="nucleotide sequence ID" value="NZ_AZDF01000001.1"/>
</dbReference>
<feature type="active site" evidence="3">
    <location>
        <position position="141"/>
    </location>
</feature>
<dbReference type="AlphaFoldDB" id="C0XHF6"/>
<reference evidence="6 7" key="1">
    <citation type="submission" date="2009-01" db="EMBL/GenBank/DDBJ databases">
        <authorList>
            <person name="Qin X."/>
            <person name="Bachman B."/>
            <person name="Battles P."/>
            <person name="Bell A."/>
            <person name="Bess C."/>
            <person name="Bickham C."/>
            <person name="Chaboub L."/>
            <person name="Chen D."/>
            <person name="Coyle M."/>
            <person name="Deiros D.R."/>
            <person name="Dinh H."/>
            <person name="Forbes L."/>
            <person name="Fowler G."/>
            <person name="Francisco L."/>
            <person name="Fu Q."/>
            <person name="Gubbala S."/>
            <person name="Hale W."/>
            <person name="Han Y."/>
            <person name="Hemphill L."/>
            <person name="Highlander S.K."/>
            <person name="Hirani K."/>
            <person name="Hogues M."/>
            <person name="Jackson L."/>
            <person name="Jakkamsetti A."/>
            <person name="Javaid M."/>
            <person name="Jiang H."/>
            <person name="Korchina V."/>
            <person name="Kovar C."/>
            <person name="Lara F."/>
            <person name="Lee S."/>
            <person name="Mata R."/>
            <person name="Mathew T."/>
            <person name="Moen C."/>
            <person name="Morales K."/>
            <person name="Munidasa M."/>
            <person name="Nazareth L."/>
            <person name="Ngo R."/>
            <person name="Nguyen L."/>
            <person name="Okwuonu G."/>
            <person name="Ongeri F."/>
            <person name="Patil S."/>
            <person name="Petrosino J."/>
            <person name="Pham C."/>
            <person name="Pham P."/>
            <person name="Pu L.-L."/>
            <person name="Puazo M."/>
            <person name="Raj R."/>
            <person name="Reid J."/>
            <person name="Rouhana J."/>
            <person name="Saada N."/>
            <person name="Shang Y."/>
            <person name="Simmons D."/>
            <person name="Thornton R."/>
            <person name="Warren J."/>
            <person name="Weissenberger G."/>
            <person name="Zhang J."/>
            <person name="Zhang L."/>
            <person name="Zhou C."/>
            <person name="Zhu D."/>
            <person name="Muzny D."/>
            <person name="Worley K."/>
            <person name="Gibbs R."/>
        </authorList>
    </citation>
    <scope>NUCLEOTIDE SEQUENCE [LARGE SCALE GENOMIC DNA]</scope>
    <source>
        <strain evidence="7">ATCC 8290 / DSM 20176 / CCUG 30140 / JCM 1155 / KCTC 3500 / NBRC 15886 / NCIMB 8040 / NRRL B-1843 / 9</strain>
    </source>
</reference>
<dbReference type="InterPro" id="IPR006225">
    <property type="entry name" value="PsdUridine_synth_RluC/D"/>
</dbReference>
<evidence type="ECO:0000256" key="3">
    <source>
        <dbReference type="PIRSR" id="PIRSR606225-1"/>
    </source>
</evidence>
<evidence type="ECO:0000259" key="5">
    <source>
        <dbReference type="Pfam" id="PF00849"/>
    </source>
</evidence>
<accession>C0XHF6</accession>
<dbReference type="SMR" id="C0XHF6"/>
<evidence type="ECO:0000256" key="1">
    <source>
        <dbReference type="ARBA" id="ARBA00000073"/>
    </source>
</evidence>
<dbReference type="InterPro" id="IPR050188">
    <property type="entry name" value="RluA_PseudoU_synthase"/>
</dbReference>
<evidence type="ECO:0000256" key="2">
    <source>
        <dbReference type="ARBA" id="ARBA00010876"/>
    </source>
</evidence>
<dbReference type="EMBL" id="ACGP01000098">
    <property type="protein sequence ID" value="EEI25088.1"/>
    <property type="molecule type" value="Genomic_DNA"/>
</dbReference>
<dbReference type="GO" id="GO:0009982">
    <property type="term" value="F:pseudouridine synthase activity"/>
    <property type="evidence" value="ECO:0007669"/>
    <property type="project" value="InterPro"/>
</dbReference>
<dbReference type="EC" id="5.4.99.-" evidence="4"/>
<dbReference type="CDD" id="cd02869">
    <property type="entry name" value="PseudoU_synth_RluA_like"/>
    <property type="match status" value="1"/>
</dbReference>
<dbReference type="NCBIfam" id="TIGR00005">
    <property type="entry name" value="rluA_subfam"/>
    <property type="match status" value="1"/>
</dbReference>
<dbReference type="InterPro" id="IPR020103">
    <property type="entry name" value="PsdUridine_synth_cat_dom_sf"/>
</dbReference>
<dbReference type="SUPFAM" id="SSF55120">
    <property type="entry name" value="Pseudouridine synthase"/>
    <property type="match status" value="1"/>
</dbReference>
<comment type="catalytic activity">
    <reaction evidence="1 4">
        <text>a uridine in RNA = a pseudouridine in RNA</text>
        <dbReference type="Rhea" id="RHEA:48348"/>
        <dbReference type="Rhea" id="RHEA-COMP:12068"/>
        <dbReference type="Rhea" id="RHEA-COMP:12069"/>
        <dbReference type="ChEBI" id="CHEBI:65314"/>
        <dbReference type="ChEBI" id="CHEBI:65315"/>
    </reaction>
</comment>
<dbReference type="Proteomes" id="UP000003752">
    <property type="component" value="Unassembled WGS sequence"/>
</dbReference>
<organism evidence="6 7">
    <name type="scientific">Lentilactobacillus hilgardii (strain ATCC 8290 / DSM 20176 / CCUG 30140 / JCM 1155 / KCTC 3500 / NBRC 15886 / NCIMB 8040 / NRRL B-1843 / 9)</name>
    <dbReference type="NCBI Taxonomy" id="1423757"/>
    <lineage>
        <taxon>Bacteria</taxon>
        <taxon>Bacillati</taxon>
        <taxon>Bacillota</taxon>
        <taxon>Bacilli</taxon>
        <taxon>Lactobacillales</taxon>
        <taxon>Lactobacillaceae</taxon>
        <taxon>Lentilactobacillus</taxon>
    </lineage>
</organism>
<protein>
    <recommendedName>
        <fullName evidence="4">Pseudouridine synthase</fullName>
        <ecNumber evidence="4">5.4.99.-</ecNumber>
    </recommendedName>
</protein>